<reference evidence="2 3" key="1">
    <citation type="submission" date="2016-01" db="EMBL/GenBank/DDBJ databases">
        <title>Investigation of taxonomic status of Bacillus aminovorans.</title>
        <authorList>
            <person name="Verma A."/>
            <person name="Pal Y."/>
            <person name="Krishnamurthi S."/>
        </authorList>
    </citation>
    <scope>NUCLEOTIDE SEQUENCE [LARGE SCALE GENOMIC DNA]</scope>
    <source>
        <strain evidence="2 3">DSM 4337</strain>
    </source>
</reference>
<dbReference type="RefSeq" id="WP_082860548.1">
    <property type="nucleotide sequence ID" value="NZ_LQWZ01000012.1"/>
</dbReference>
<dbReference type="Gene3D" id="3.50.50.60">
    <property type="entry name" value="FAD/NAD(P)-binding domain"/>
    <property type="match status" value="2"/>
</dbReference>
<dbReference type="OrthoDB" id="178899at2"/>
<dbReference type="Proteomes" id="UP000077271">
    <property type="component" value="Unassembled WGS sequence"/>
</dbReference>
<protein>
    <recommendedName>
        <fullName evidence="4">Monooxygenase</fullName>
    </recommendedName>
</protein>
<sequence length="366" mass="41419">MITIIGGGPAGIGMGLLLKQNGIKDFIILEKDQVGSTFLQWAKETKFITPSFTAHGFGHLDLNAILPDTSPAYTFGKEHLSGEEYGDYLAMIAEYYDLPVRENTTVYKMEKKEGKYWVQTSELGDGFFSNSVILACGEFQFPKRPFTYGIHYGDVTSWAELEGDRIIIGGGESAADAAYHLATADQQVDVYYSAPVWFDKEVDPSRTLSPFTRERLKSPVVFNRIVEHPSKRAVSIEKDEAKECYLVQFEDGEVIETDREPIICTGFSSGAKQFKHLFDWNEEGLPILTEKDESTIAPSVYLIGPSVRQKNTIFCFIYKFRQRFAIIAENIFFYHHLPCNPDVFQLYKQSSMYLDDLSCCEKDCAC</sequence>
<dbReference type="InterPro" id="IPR050982">
    <property type="entry name" value="Auxin_biosynth/cation_transpt"/>
</dbReference>
<dbReference type="EMBL" id="LQWZ01000012">
    <property type="protein sequence ID" value="OAH57806.1"/>
    <property type="molecule type" value="Genomic_DNA"/>
</dbReference>
<evidence type="ECO:0008006" key="4">
    <source>
        <dbReference type="Google" id="ProtNLM"/>
    </source>
</evidence>
<dbReference type="SUPFAM" id="SSF51905">
    <property type="entry name" value="FAD/NAD(P)-binding domain"/>
    <property type="match status" value="2"/>
</dbReference>
<dbReference type="PANTHER" id="PTHR43539">
    <property type="entry name" value="FLAVIN-BINDING MONOOXYGENASE-LIKE PROTEIN (AFU_ORTHOLOGUE AFUA_4G09220)"/>
    <property type="match status" value="1"/>
</dbReference>
<dbReference type="PRINTS" id="PR00368">
    <property type="entry name" value="FADPNR"/>
</dbReference>
<accession>A0A177KXD7</accession>
<dbReference type="PRINTS" id="PR00469">
    <property type="entry name" value="PNDRDTASEII"/>
</dbReference>
<keyword evidence="1" id="KW-0560">Oxidoreductase</keyword>
<dbReference type="GO" id="GO:0004497">
    <property type="term" value="F:monooxygenase activity"/>
    <property type="evidence" value="ECO:0007669"/>
    <property type="project" value="TreeGrafter"/>
</dbReference>
<name>A0A177KXD7_9BACI</name>
<dbReference type="InterPro" id="IPR036188">
    <property type="entry name" value="FAD/NAD-bd_sf"/>
</dbReference>
<evidence type="ECO:0000313" key="3">
    <source>
        <dbReference type="Proteomes" id="UP000077271"/>
    </source>
</evidence>
<gene>
    <name evidence="2" type="ORF">AWH48_01970</name>
</gene>
<comment type="caution">
    <text evidence="2">The sequence shown here is derived from an EMBL/GenBank/DDBJ whole genome shotgun (WGS) entry which is preliminary data.</text>
</comment>
<evidence type="ECO:0000256" key="1">
    <source>
        <dbReference type="ARBA" id="ARBA00023002"/>
    </source>
</evidence>
<dbReference type="GO" id="GO:0050660">
    <property type="term" value="F:flavin adenine dinucleotide binding"/>
    <property type="evidence" value="ECO:0007669"/>
    <property type="project" value="TreeGrafter"/>
</dbReference>
<proteinExistence type="predicted"/>
<dbReference type="Pfam" id="PF13738">
    <property type="entry name" value="Pyr_redox_3"/>
    <property type="match status" value="1"/>
</dbReference>
<dbReference type="AlphaFoldDB" id="A0A177KXD7"/>
<organism evidence="2 3">
    <name type="scientific">Domibacillus aminovorans</name>
    <dbReference type="NCBI Taxonomy" id="29332"/>
    <lineage>
        <taxon>Bacteria</taxon>
        <taxon>Bacillati</taxon>
        <taxon>Bacillota</taxon>
        <taxon>Bacilli</taxon>
        <taxon>Bacillales</taxon>
        <taxon>Bacillaceae</taxon>
        <taxon>Domibacillus</taxon>
    </lineage>
</organism>
<dbReference type="PANTHER" id="PTHR43539:SF89">
    <property type="entry name" value="NAD(P)-BINDING DOMAIN-CONTAINING PROTEIN"/>
    <property type="match status" value="1"/>
</dbReference>
<evidence type="ECO:0000313" key="2">
    <source>
        <dbReference type="EMBL" id="OAH57806.1"/>
    </source>
</evidence>